<dbReference type="InParanoid" id="S7W4Z5"/>
<name>S7W4Z5_SPRLO</name>
<organism evidence="1 2">
    <name type="scientific">Spraguea lophii (strain 42_110)</name>
    <name type="common">Microsporidian parasite</name>
    <dbReference type="NCBI Taxonomy" id="1358809"/>
    <lineage>
        <taxon>Eukaryota</taxon>
        <taxon>Fungi</taxon>
        <taxon>Fungi incertae sedis</taxon>
        <taxon>Microsporidia</taxon>
        <taxon>Spragueidae</taxon>
        <taxon>Spraguea</taxon>
    </lineage>
</organism>
<proteinExistence type="predicted"/>
<protein>
    <submittedName>
        <fullName evidence="1">Uncharacterized protein</fullName>
    </submittedName>
</protein>
<dbReference type="EMBL" id="ATCN01001219">
    <property type="protein sequence ID" value="EPR77840.1"/>
    <property type="molecule type" value="Genomic_DNA"/>
</dbReference>
<evidence type="ECO:0000313" key="2">
    <source>
        <dbReference type="Proteomes" id="UP000014978"/>
    </source>
</evidence>
<reference evidence="2" key="1">
    <citation type="journal article" date="2013" name="PLoS Genet.">
        <title>The genome of Spraguea lophii and the basis of host-microsporidian interactions.</title>
        <authorList>
            <person name="Campbell S.E."/>
            <person name="Williams T.A."/>
            <person name="Yousuf A."/>
            <person name="Soanes D.M."/>
            <person name="Paszkiewicz K.H."/>
            <person name="Williams B.A.P."/>
        </authorList>
    </citation>
    <scope>NUCLEOTIDE SEQUENCE [LARGE SCALE GENOMIC DNA]</scope>
    <source>
        <strain evidence="2">42_110</strain>
    </source>
</reference>
<accession>S7W4Z5</accession>
<keyword evidence="2" id="KW-1185">Reference proteome</keyword>
<dbReference type="VEuPathDB" id="MicrosporidiaDB:SLOPH_638"/>
<sequence>MLNITKLYGKGLDLSMLKMRKLYILCFIYFLNINSSVLSGCRDVISGIDAVEVSLKKHDNKLIKCYGEITDLGLGVKLWICPSKTCCIKSLEYSGLELTLKYEDRRYPHHLDIIDAKEDGSLEMKDETGEIVSDDQVYVTGIRFRVIIEFNGGQIVDTYIKFTNPTRHVKYVDLIKDNEFEYNFEFNGRIHTEVLMGGQIIEDLSDNISHVDINDTYNTFDLMDFNNTPIYIKISNFYRNGYIYYEDFTGKERRVLTYRLELNCLIL</sequence>
<gene>
    <name evidence="1" type="ORF">SLOPH_638</name>
</gene>
<dbReference type="Proteomes" id="UP000014978">
    <property type="component" value="Unassembled WGS sequence"/>
</dbReference>
<comment type="caution">
    <text evidence="1">The sequence shown here is derived from an EMBL/GenBank/DDBJ whole genome shotgun (WGS) entry which is preliminary data.</text>
</comment>
<dbReference type="HOGENOM" id="CLU_1042716_0_0_1"/>
<evidence type="ECO:0000313" key="1">
    <source>
        <dbReference type="EMBL" id="EPR77840.1"/>
    </source>
</evidence>
<dbReference type="AlphaFoldDB" id="S7W4Z5"/>